<dbReference type="GO" id="GO:0043565">
    <property type="term" value="F:sequence-specific DNA binding"/>
    <property type="evidence" value="ECO:0007669"/>
    <property type="project" value="TreeGrafter"/>
</dbReference>
<dbReference type="PANTHER" id="PTHR47540">
    <property type="entry name" value="THIAMINE REPRESSIBLE GENES REGULATORY PROTEIN THI5"/>
    <property type="match status" value="1"/>
</dbReference>
<dbReference type="GO" id="GO:0005634">
    <property type="term" value="C:nucleus"/>
    <property type="evidence" value="ECO:0007669"/>
    <property type="project" value="UniProtKB-SubCell"/>
</dbReference>
<comment type="caution">
    <text evidence="7">The sequence shown here is derived from an EMBL/GenBank/DDBJ whole genome shotgun (WGS) entry which is preliminary data.</text>
</comment>
<evidence type="ECO:0000256" key="3">
    <source>
        <dbReference type="ARBA" id="ARBA00023125"/>
    </source>
</evidence>
<dbReference type="GO" id="GO:0045944">
    <property type="term" value="P:positive regulation of transcription by RNA polymerase II"/>
    <property type="evidence" value="ECO:0007669"/>
    <property type="project" value="TreeGrafter"/>
</dbReference>
<reference evidence="7 8" key="1">
    <citation type="submission" date="2019-04" db="EMBL/GenBank/DDBJ databases">
        <title>High contiguity whole genome sequence and gene annotation resource for two Venturia nashicola isolates.</title>
        <authorList>
            <person name="Prokchorchik M."/>
            <person name="Won K."/>
            <person name="Lee Y."/>
            <person name="Choi E.D."/>
            <person name="Segonzac C."/>
            <person name="Sohn K.H."/>
        </authorList>
    </citation>
    <scope>NUCLEOTIDE SEQUENCE [LARGE SCALE GENOMIC DNA]</scope>
    <source>
        <strain evidence="7 8">PRI2</strain>
    </source>
</reference>
<keyword evidence="6" id="KW-1133">Transmembrane helix</keyword>
<keyword evidence="4" id="KW-0804">Transcription</keyword>
<evidence type="ECO:0000256" key="6">
    <source>
        <dbReference type="SAM" id="Phobius"/>
    </source>
</evidence>
<keyword evidence="6" id="KW-0812">Transmembrane</keyword>
<sequence length="317" mass="35823">MFAPVAHISLSRIVSLVLRDLYPIFTLSLPNRVKFASRYSSDLWNWRSNLPKFLEAEDLDSSMLLPLYQRQRNVLNLAFWHALILVYRPFLLSNFASLTRINNTSGRGTVTDTETTKNVAECLKAAMNIVKAVDELVHSGQMFRAFWFTAYFSFCAVVVLYVYCIQQQFCLPETYQTYFDAAVNCQNQIHQVGTKESLHQRYYVVLEELRREAIKQMENGSHSAHAETLNEQHGVQHMVQTATQEQHAVAESAFDHSLDVGLSNGNDCQMMSDGNVFGESPSSLMAEMTSWGEFASLVGAHHKICSLQGAMLTSISL</sequence>
<evidence type="ECO:0000256" key="2">
    <source>
        <dbReference type="ARBA" id="ARBA00023015"/>
    </source>
</evidence>
<keyword evidence="8" id="KW-1185">Reference proteome</keyword>
<dbReference type="EMBL" id="SNSC02000009">
    <property type="protein sequence ID" value="TID21419.1"/>
    <property type="molecule type" value="Genomic_DNA"/>
</dbReference>
<dbReference type="PANTHER" id="PTHR47540:SF3">
    <property type="entry name" value="ZN(II)2CYS6 TRANSCRIPTION FACTOR (EUROFUNG)"/>
    <property type="match status" value="1"/>
</dbReference>
<evidence type="ECO:0000313" key="8">
    <source>
        <dbReference type="Proteomes" id="UP000298493"/>
    </source>
</evidence>
<keyword evidence="3" id="KW-0238">DNA-binding</keyword>
<keyword evidence="5" id="KW-0539">Nucleus</keyword>
<dbReference type="Proteomes" id="UP000298493">
    <property type="component" value="Unassembled WGS sequence"/>
</dbReference>
<feature type="transmembrane region" description="Helical" evidence="6">
    <location>
        <begin position="73"/>
        <end position="90"/>
    </location>
</feature>
<comment type="subcellular location">
    <subcellularLocation>
        <location evidence="1">Nucleus</location>
    </subcellularLocation>
</comment>
<organism evidence="7 8">
    <name type="scientific">Venturia nashicola</name>
    <dbReference type="NCBI Taxonomy" id="86259"/>
    <lineage>
        <taxon>Eukaryota</taxon>
        <taxon>Fungi</taxon>
        <taxon>Dikarya</taxon>
        <taxon>Ascomycota</taxon>
        <taxon>Pezizomycotina</taxon>
        <taxon>Dothideomycetes</taxon>
        <taxon>Pleosporomycetidae</taxon>
        <taxon>Venturiales</taxon>
        <taxon>Venturiaceae</taxon>
        <taxon>Venturia</taxon>
    </lineage>
</organism>
<dbReference type="CDD" id="cd12148">
    <property type="entry name" value="fungal_TF_MHR"/>
    <property type="match status" value="1"/>
</dbReference>
<evidence type="ECO:0000256" key="1">
    <source>
        <dbReference type="ARBA" id="ARBA00004123"/>
    </source>
</evidence>
<feature type="transmembrane region" description="Helical" evidence="6">
    <location>
        <begin position="145"/>
        <end position="164"/>
    </location>
</feature>
<protein>
    <submittedName>
        <fullName evidence="7">Acetyl-CoA synthetase-like protein</fullName>
    </submittedName>
</protein>
<gene>
    <name evidence="7" type="ORF">E6O75_ATG04814</name>
</gene>
<dbReference type="STRING" id="86259.A0A4Z1PHV4"/>
<accession>A0A4Z1PHV4</accession>
<name>A0A4Z1PHV4_9PEZI</name>
<keyword evidence="2" id="KW-0805">Transcription regulation</keyword>
<evidence type="ECO:0000256" key="4">
    <source>
        <dbReference type="ARBA" id="ARBA00023163"/>
    </source>
</evidence>
<evidence type="ECO:0000313" key="7">
    <source>
        <dbReference type="EMBL" id="TID21419.1"/>
    </source>
</evidence>
<dbReference type="InterPro" id="IPR051711">
    <property type="entry name" value="Stress_Response_Reg"/>
</dbReference>
<evidence type="ECO:0000256" key="5">
    <source>
        <dbReference type="ARBA" id="ARBA00023242"/>
    </source>
</evidence>
<proteinExistence type="predicted"/>
<keyword evidence="6" id="KW-0472">Membrane</keyword>
<dbReference type="AlphaFoldDB" id="A0A4Z1PHV4"/>